<sequence length="183" mass="21102">MFSSNITKKLNLQNLISVRNYASGRLQVHSSIPSRPMKKIRVGKARPAIYYKFNTHIELSDGSVIYRKSQYPKEEMRMITDQRNNHLWNQSKPDVSLLDAEAKGKLNKFKTKFAAFDQSGLTESEIEQQRIKEENERKERLETGSVKKSDEESDDYLDLLSGSYVEEKLGGNIAKKEKGKKKK</sequence>
<dbReference type="AlphaFoldDB" id="A0A9W6WHR7"/>
<dbReference type="PANTHER" id="PTHR28174:SF1">
    <property type="entry name" value="LARGE RIBOSOMAL SUBUNIT PROTEIN BL31M"/>
    <property type="match status" value="1"/>
</dbReference>
<dbReference type="OrthoDB" id="5587740at2759"/>
<comment type="caution">
    <text evidence="3">The sequence shown here is derived from an EMBL/GenBank/DDBJ whole genome shotgun (WGS) entry which is preliminary data.</text>
</comment>
<evidence type="ECO:0000259" key="2">
    <source>
        <dbReference type="Pfam" id="PF21492"/>
    </source>
</evidence>
<dbReference type="InterPro" id="IPR034600">
    <property type="entry name" value="Ribosomal_bL31m"/>
</dbReference>
<evidence type="ECO:0000313" key="4">
    <source>
        <dbReference type="Proteomes" id="UP001165120"/>
    </source>
</evidence>
<dbReference type="InterPro" id="IPR048874">
    <property type="entry name" value="Ribosomal_bL31m_N"/>
</dbReference>
<accession>A0A9W6WHR7</accession>
<dbReference type="PANTHER" id="PTHR28174">
    <property type="entry name" value="54S RIBOSOMAL PROTEIN L36, MITOCHONDRIAL"/>
    <property type="match status" value="1"/>
</dbReference>
<dbReference type="GO" id="GO:0003735">
    <property type="term" value="F:structural constituent of ribosome"/>
    <property type="evidence" value="ECO:0007669"/>
    <property type="project" value="InterPro"/>
</dbReference>
<dbReference type="Gene3D" id="6.20.130.10">
    <property type="match status" value="1"/>
</dbReference>
<evidence type="ECO:0000313" key="3">
    <source>
        <dbReference type="EMBL" id="GME71851.1"/>
    </source>
</evidence>
<reference evidence="3" key="1">
    <citation type="submission" date="2023-04" db="EMBL/GenBank/DDBJ databases">
        <title>Candida boidinii NBRC 10035.</title>
        <authorList>
            <person name="Ichikawa N."/>
            <person name="Sato H."/>
            <person name="Tonouchi N."/>
        </authorList>
    </citation>
    <scope>NUCLEOTIDE SEQUENCE</scope>
    <source>
        <strain evidence="3">NBRC 10035</strain>
    </source>
</reference>
<proteinExistence type="predicted"/>
<gene>
    <name evidence="3" type="ORF">Cboi02_000337500</name>
</gene>
<dbReference type="EMBL" id="BSXN01001156">
    <property type="protein sequence ID" value="GME71851.1"/>
    <property type="molecule type" value="Genomic_DNA"/>
</dbReference>
<dbReference type="GO" id="GO:0005762">
    <property type="term" value="C:mitochondrial large ribosomal subunit"/>
    <property type="evidence" value="ECO:0007669"/>
    <property type="project" value="InterPro"/>
</dbReference>
<feature type="domain" description="Ribosomal protein bL31m N-terminal" evidence="2">
    <location>
        <begin position="32"/>
        <end position="91"/>
    </location>
</feature>
<dbReference type="Proteomes" id="UP001165120">
    <property type="component" value="Unassembled WGS sequence"/>
</dbReference>
<dbReference type="Pfam" id="PF21492">
    <property type="entry name" value="bL31_N"/>
    <property type="match status" value="1"/>
</dbReference>
<organism evidence="3 4">
    <name type="scientific">Candida boidinii</name>
    <name type="common">Yeast</name>
    <dbReference type="NCBI Taxonomy" id="5477"/>
    <lineage>
        <taxon>Eukaryota</taxon>
        <taxon>Fungi</taxon>
        <taxon>Dikarya</taxon>
        <taxon>Ascomycota</taxon>
        <taxon>Saccharomycotina</taxon>
        <taxon>Pichiomycetes</taxon>
        <taxon>Pichiales</taxon>
        <taxon>Pichiaceae</taxon>
        <taxon>Ogataea</taxon>
        <taxon>Ogataea/Candida clade</taxon>
    </lineage>
</organism>
<keyword evidence="4" id="KW-1185">Reference proteome</keyword>
<protein>
    <submittedName>
        <fullName evidence="3">Unnamed protein product</fullName>
    </submittedName>
</protein>
<feature type="compositionally biased region" description="Basic and acidic residues" evidence="1">
    <location>
        <begin position="127"/>
        <end position="150"/>
    </location>
</feature>
<dbReference type="GO" id="GO:0032543">
    <property type="term" value="P:mitochondrial translation"/>
    <property type="evidence" value="ECO:0007669"/>
    <property type="project" value="InterPro"/>
</dbReference>
<evidence type="ECO:0000256" key="1">
    <source>
        <dbReference type="SAM" id="MobiDB-lite"/>
    </source>
</evidence>
<feature type="region of interest" description="Disordered" evidence="1">
    <location>
        <begin position="123"/>
        <end position="154"/>
    </location>
</feature>
<name>A0A9W6WHR7_CANBO</name>